<dbReference type="HAMAP" id="MF_02019">
    <property type="entry name" value="MurF"/>
    <property type="match status" value="1"/>
</dbReference>
<organism evidence="15 16">
    <name type="scientific">Kaistia geumhonensis</name>
    <dbReference type="NCBI Taxonomy" id="410839"/>
    <lineage>
        <taxon>Bacteria</taxon>
        <taxon>Pseudomonadati</taxon>
        <taxon>Pseudomonadota</taxon>
        <taxon>Alphaproteobacteria</taxon>
        <taxon>Hyphomicrobiales</taxon>
        <taxon>Kaistiaceae</taxon>
        <taxon>Kaistia</taxon>
    </lineage>
</organism>
<keyword evidence="16" id="KW-1185">Reference proteome</keyword>
<keyword evidence="2 10" id="KW-0436">Ligase</keyword>
<keyword evidence="9 10" id="KW-0961">Cell wall biogenesis/degradation</keyword>
<evidence type="ECO:0000256" key="10">
    <source>
        <dbReference type="HAMAP-Rule" id="MF_02019"/>
    </source>
</evidence>
<keyword evidence="1 10" id="KW-0963">Cytoplasm</keyword>
<keyword evidence="4 10" id="KW-0547">Nucleotide-binding</keyword>
<evidence type="ECO:0000256" key="2">
    <source>
        <dbReference type="ARBA" id="ARBA00022598"/>
    </source>
</evidence>
<keyword evidence="3 10" id="KW-0132">Cell division</keyword>
<dbReference type="InterPro" id="IPR036565">
    <property type="entry name" value="Mur-like_cat_sf"/>
</dbReference>
<dbReference type="InterPro" id="IPR004101">
    <property type="entry name" value="Mur_ligase_C"/>
</dbReference>
<evidence type="ECO:0000256" key="5">
    <source>
        <dbReference type="ARBA" id="ARBA00022840"/>
    </source>
</evidence>
<dbReference type="InterPro" id="IPR051046">
    <property type="entry name" value="MurCDEF_CellWall_CoF430Synth"/>
</dbReference>
<sequence>MTGLLWTFEDFVAAMRGRPTGIATPPISGISIDSRTIIPGDAFFAIRGEQFDGHDFVGKAAAQGAALAVIAEERLAALGRLTIPLVVVEDVLKALELLGQAARERTIASVAAVTGSVGKTTTKEMLARCLAASGPVHYSPASFNNHWGVPLTLARMPADTRFAVFEIGMNHPGEIDPLVRMVRPHVGIITTIAPVHVEFFPDGIAGITRAKAEIFHGIERGGAAILNRDNPQFEPLALMAIDAGVDRVLGFGENADAEARLTALDLLPEGSRARADILGREVSFTLGAPGRHLVQNALATLLAVQLLGGDLDAAADALGSMAAPKGRGAQHVLGLAEGSALLIDESYNANPTSMRAAISVLAAARPGPAGRRFAVLGDMLELGPEEMALHAGLAEPLAEAGIDAVLLAGPRMAALWEALPTAIKGHYAETAEELDVILEAALADGDVIMVKGSKGSRMTPLVERLINHFPPPAAGTDAPLSEIEGPA</sequence>
<dbReference type="RefSeq" id="WP_266283996.1">
    <property type="nucleotide sequence ID" value="NZ_JAPKNF010000004.1"/>
</dbReference>
<dbReference type="Pfam" id="PF08245">
    <property type="entry name" value="Mur_ligase_M"/>
    <property type="match status" value="1"/>
</dbReference>
<dbReference type="Gene3D" id="3.40.1390.10">
    <property type="entry name" value="MurE/MurF, N-terminal domain"/>
    <property type="match status" value="1"/>
</dbReference>
<dbReference type="Gene3D" id="3.90.190.20">
    <property type="entry name" value="Mur ligase, C-terminal domain"/>
    <property type="match status" value="1"/>
</dbReference>
<feature type="domain" description="Mur ligase N-terminal catalytic" evidence="12">
    <location>
        <begin position="27"/>
        <end position="93"/>
    </location>
</feature>
<evidence type="ECO:0000313" key="15">
    <source>
        <dbReference type="EMBL" id="MDQ0518462.1"/>
    </source>
</evidence>
<dbReference type="EC" id="6.3.2.10" evidence="10 11"/>
<dbReference type="NCBIfam" id="TIGR01143">
    <property type="entry name" value="murF"/>
    <property type="match status" value="1"/>
</dbReference>
<evidence type="ECO:0000256" key="4">
    <source>
        <dbReference type="ARBA" id="ARBA00022741"/>
    </source>
</evidence>
<dbReference type="InterPro" id="IPR035911">
    <property type="entry name" value="MurE/MurF_N"/>
</dbReference>
<evidence type="ECO:0000313" key="16">
    <source>
        <dbReference type="Proteomes" id="UP001223743"/>
    </source>
</evidence>
<accession>A0ABU0MC19</accession>
<comment type="caution">
    <text evidence="15">The sequence shown here is derived from an EMBL/GenBank/DDBJ whole genome shotgun (WGS) entry which is preliminary data.</text>
</comment>
<comment type="function">
    <text evidence="10 11">Involved in cell wall formation. Catalyzes the final step in the synthesis of UDP-N-acetylmuramoyl-pentapeptide, the precursor of murein.</text>
</comment>
<evidence type="ECO:0000256" key="3">
    <source>
        <dbReference type="ARBA" id="ARBA00022618"/>
    </source>
</evidence>
<evidence type="ECO:0000256" key="9">
    <source>
        <dbReference type="ARBA" id="ARBA00023316"/>
    </source>
</evidence>
<gene>
    <name evidence="10" type="primary">murF</name>
    <name evidence="15" type="ORF">QO015_004075</name>
</gene>
<comment type="subcellular location">
    <subcellularLocation>
        <location evidence="10 11">Cytoplasm</location>
    </subcellularLocation>
</comment>
<keyword evidence="5 10" id="KW-0067">ATP-binding</keyword>
<evidence type="ECO:0000256" key="11">
    <source>
        <dbReference type="RuleBase" id="RU004136"/>
    </source>
</evidence>
<dbReference type="InterPro" id="IPR000713">
    <property type="entry name" value="Mur_ligase_N"/>
</dbReference>
<evidence type="ECO:0000259" key="14">
    <source>
        <dbReference type="Pfam" id="PF08245"/>
    </source>
</evidence>
<dbReference type="InterPro" id="IPR005863">
    <property type="entry name" value="UDP-N-AcMur_synth"/>
</dbReference>
<dbReference type="Pfam" id="PF02875">
    <property type="entry name" value="Mur_ligase_C"/>
    <property type="match status" value="1"/>
</dbReference>
<evidence type="ECO:0000259" key="12">
    <source>
        <dbReference type="Pfam" id="PF01225"/>
    </source>
</evidence>
<feature type="domain" description="Mur ligase C-terminal" evidence="13">
    <location>
        <begin position="342"/>
        <end position="453"/>
    </location>
</feature>
<dbReference type="PANTHER" id="PTHR43024:SF1">
    <property type="entry name" value="UDP-N-ACETYLMURAMOYL-TRIPEPTIDE--D-ALANYL-D-ALANINE LIGASE"/>
    <property type="match status" value="1"/>
</dbReference>
<comment type="similarity">
    <text evidence="10">Belongs to the MurCDEF family. MurF subfamily.</text>
</comment>
<protein>
    <recommendedName>
        <fullName evidence="10 11">UDP-N-acetylmuramoyl-tripeptide--D-alanyl-D-alanine ligase</fullName>
        <ecNumber evidence="10 11">6.3.2.10</ecNumber>
    </recommendedName>
    <alternativeName>
        <fullName evidence="10">D-alanyl-D-alanine-adding enzyme</fullName>
    </alternativeName>
</protein>
<keyword evidence="8 10" id="KW-0131">Cell cycle</keyword>
<feature type="binding site" evidence="10">
    <location>
        <begin position="115"/>
        <end position="121"/>
    </location>
    <ligand>
        <name>ATP</name>
        <dbReference type="ChEBI" id="CHEBI:30616"/>
    </ligand>
</feature>
<evidence type="ECO:0000259" key="13">
    <source>
        <dbReference type="Pfam" id="PF02875"/>
    </source>
</evidence>
<dbReference type="PANTHER" id="PTHR43024">
    <property type="entry name" value="UDP-N-ACETYLMURAMOYL-TRIPEPTIDE--D-ALANYL-D-ALANINE LIGASE"/>
    <property type="match status" value="1"/>
</dbReference>
<comment type="catalytic activity">
    <reaction evidence="10 11">
        <text>D-alanyl-D-alanine + UDP-N-acetyl-alpha-D-muramoyl-L-alanyl-gamma-D-glutamyl-meso-2,6-diaminopimelate + ATP = UDP-N-acetyl-alpha-D-muramoyl-L-alanyl-gamma-D-glutamyl-meso-2,6-diaminopimeloyl-D-alanyl-D-alanine + ADP + phosphate + H(+)</text>
        <dbReference type="Rhea" id="RHEA:28374"/>
        <dbReference type="ChEBI" id="CHEBI:15378"/>
        <dbReference type="ChEBI" id="CHEBI:30616"/>
        <dbReference type="ChEBI" id="CHEBI:43474"/>
        <dbReference type="ChEBI" id="CHEBI:57822"/>
        <dbReference type="ChEBI" id="CHEBI:61386"/>
        <dbReference type="ChEBI" id="CHEBI:83905"/>
        <dbReference type="ChEBI" id="CHEBI:456216"/>
        <dbReference type="EC" id="6.3.2.10"/>
    </reaction>
</comment>
<dbReference type="Proteomes" id="UP001223743">
    <property type="component" value="Unassembled WGS sequence"/>
</dbReference>
<evidence type="ECO:0000256" key="7">
    <source>
        <dbReference type="ARBA" id="ARBA00022984"/>
    </source>
</evidence>
<keyword evidence="6 10" id="KW-0133">Cell shape</keyword>
<keyword evidence="7 10" id="KW-0573">Peptidoglycan synthesis</keyword>
<dbReference type="SUPFAM" id="SSF53623">
    <property type="entry name" value="MurD-like peptide ligases, catalytic domain"/>
    <property type="match status" value="1"/>
</dbReference>
<dbReference type="GO" id="GO:0016874">
    <property type="term" value="F:ligase activity"/>
    <property type="evidence" value="ECO:0007669"/>
    <property type="project" value="UniProtKB-KW"/>
</dbReference>
<dbReference type="InterPro" id="IPR036615">
    <property type="entry name" value="Mur_ligase_C_dom_sf"/>
</dbReference>
<reference evidence="15 16" key="1">
    <citation type="submission" date="2023-07" db="EMBL/GenBank/DDBJ databases">
        <title>Genomic Encyclopedia of Type Strains, Phase IV (KMG-IV): sequencing the most valuable type-strain genomes for metagenomic binning, comparative biology and taxonomic classification.</title>
        <authorList>
            <person name="Goeker M."/>
        </authorList>
    </citation>
    <scope>NUCLEOTIDE SEQUENCE [LARGE SCALE GENOMIC DNA]</scope>
    <source>
        <strain evidence="15 16">B1-1</strain>
    </source>
</reference>
<evidence type="ECO:0000256" key="1">
    <source>
        <dbReference type="ARBA" id="ARBA00022490"/>
    </source>
</evidence>
<feature type="domain" description="Mur ligase central" evidence="14">
    <location>
        <begin position="113"/>
        <end position="303"/>
    </location>
</feature>
<dbReference type="NCBIfam" id="NF010693">
    <property type="entry name" value="PRK14093.1"/>
    <property type="match status" value="1"/>
</dbReference>
<evidence type="ECO:0000256" key="8">
    <source>
        <dbReference type="ARBA" id="ARBA00023306"/>
    </source>
</evidence>
<proteinExistence type="inferred from homology"/>
<dbReference type="EMBL" id="JAUSWJ010000001">
    <property type="protein sequence ID" value="MDQ0518462.1"/>
    <property type="molecule type" value="Genomic_DNA"/>
</dbReference>
<evidence type="ECO:0000256" key="6">
    <source>
        <dbReference type="ARBA" id="ARBA00022960"/>
    </source>
</evidence>
<dbReference type="SUPFAM" id="SSF53244">
    <property type="entry name" value="MurD-like peptide ligases, peptide-binding domain"/>
    <property type="match status" value="1"/>
</dbReference>
<dbReference type="Gene3D" id="3.40.1190.10">
    <property type="entry name" value="Mur-like, catalytic domain"/>
    <property type="match status" value="1"/>
</dbReference>
<comment type="pathway">
    <text evidence="10 11">Cell wall biogenesis; peptidoglycan biosynthesis.</text>
</comment>
<dbReference type="InterPro" id="IPR013221">
    <property type="entry name" value="Mur_ligase_cen"/>
</dbReference>
<dbReference type="SUPFAM" id="SSF63418">
    <property type="entry name" value="MurE/MurF N-terminal domain"/>
    <property type="match status" value="1"/>
</dbReference>
<dbReference type="Pfam" id="PF01225">
    <property type="entry name" value="Mur_ligase"/>
    <property type="match status" value="1"/>
</dbReference>
<name>A0ABU0MC19_9HYPH</name>